<keyword evidence="2" id="KW-1185">Reference proteome</keyword>
<dbReference type="EMBL" id="CM047903">
    <property type="protein sequence ID" value="KAJ0093908.1"/>
    <property type="molecule type" value="Genomic_DNA"/>
</dbReference>
<comment type="caution">
    <text evidence="1">The sequence shown here is derived from an EMBL/GenBank/DDBJ whole genome shotgun (WGS) entry which is preliminary data.</text>
</comment>
<name>A0ACC1B519_9ROSI</name>
<evidence type="ECO:0000313" key="2">
    <source>
        <dbReference type="Proteomes" id="UP001164250"/>
    </source>
</evidence>
<evidence type="ECO:0000313" key="1">
    <source>
        <dbReference type="EMBL" id="KAJ0093908.1"/>
    </source>
</evidence>
<sequence length="71" mass="8143">MLDIYFVKFWVYTVLKSIQVVLAFYLLKLILLQSSLTAVIAVALVFSLIALFVYEQYECELDGPVKLLHVS</sequence>
<proteinExistence type="predicted"/>
<dbReference type="Proteomes" id="UP001164250">
    <property type="component" value="Chromosome 7"/>
</dbReference>
<accession>A0ACC1B519</accession>
<organism evidence="1 2">
    <name type="scientific">Pistacia atlantica</name>
    <dbReference type="NCBI Taxonomy" id="434234"/>
    <lineage>
        <taxon>Eukaryota</taxon>
        <taxon>Viridiplantae</taxon>
        <taxon>Streptophyta</taxon>
        <taxon>Embryophyta</taxon>
        <taxon>Tracheophyta</taxon>
        <taxon>Spermatophyta</taxon>
        <taxon>Magnoliopsida</taxon>
        <taxon>eudicotyledons</taxon>
        <taxon>Gunneridae</taxon>
        <taxon>Pentapetalae</taxon>
        <taxon>rosids</taxon>
        <taxon>malvids</taxon>
        <taxon>Sapindales</taxon>
        <taxon>Anacardiaceae</taxon>
        <taxon>Pistacia</taxon>
    </lineage>
</organism>
<reference evidence="2" key="1">
    <citation type="journal article" date="2023" name="G3 (Bethesda)">
        <title>Genome assembly and association tests identify interacting loci associated with vigor, precocity, and sex in interspecific pistachio rootstocks.</title>
        <authorList>
            <person name="Palmer W."/>
            <person name="Jacygrad E."/>
            <person name="Sagayaradj S."/>
            <person name="Cavanaugh K."/>
            <person name="Han R."/>
            <person name="Bertier L."/>
            <person name="Beede B."/>
            <person name="Kafkas S."/>
            <person name="Golino D."/>
            <person name="Preece J."/>
            <person name="Michelmore R."/>
        </authorList>
    </citation>
    <scope>NUCLEOTIDE SEQUENCE [LARGE SCALE GENOMIC DNA]</scope>
</reference>
<gene>
    <name evidence="1" type="ORF">Patl1_26470</name>
</gene>
<protein>
    <submittedName>
        <fullName evidence="1">Uncharacterized protein</fullName>
    </submittedName>
</protein>